<keyword evidence="1" id="KW-0472">Membrane</keyword>
<dbReference type="Pfam" id="PF07399">
    <property type="entry name" value="Na_H_antiport_3"/>
    <property type="match status" value="1"/>
</dbReference>
<feature type="transmembrane region" description="Helical" evidence="1">
    <location>
        <begin position="231"/>
        <end position="254"/>
    </location>
</feature>
<dbReference type="EMBL" id="CP027860">
    <property type="protein sequence ID" value="AVP99028.1"/>
    <property type="molecule type" value="Genomic_DNA"/>
</dbReference>
<feature type="transmembrane region" description="Helical" evidence="1">
    <location>
        <begin position="321"/>
        <end position="341"/>
    </location>
</feature>
<proteinExistence type="predicted"/>
<dbReference type="AlphaFoldDB" id="A0A2P1PVZ7"/>
<feature type="transmembrane region" description="Helical" evidence="1">
    <location>
        <begin position="353"/>
        <end position="373"/>
    </location>
</feature>
<name>A0A2P1PVZ7_9GAMM</name>
<dbReference type="KEGG" id="xba:C7S18_18415"/>
<dbReference type="Proteomes" id="UP000241074">
    <property type="component" value="Chromosome"/>
</dbReference>
<evidence type="ECO:0000313" key="3">
    <source>
        <dbReference type="Proteomes" id="UP000241074"/>
    </source>
</evidence>
<feature type="transmembrane region" description="Helical" evidence="1">
    <location>
        <begin position="72"/>
        <end position="90"/>
    </location>
</feature>
<keyword evidence="1" id="KW-1133">Transmembrane helix</keyword>
<evidence type="ECO:0008006" key="4">
    <source>
        <dbReference type="Google" id="ProtNLM"/>
    </source>
</evidence>
<feature type="transmembrane region" description="Helical" evidence="1">
    <location>
        <begin position="102"/>
        <end position="124"/>
    </location>
</feature>
<evidence type="ECO:0000256" key="1">
    <source>
        <dbReference type="SAM" id="Phobius"/>
    </source>
</evidence>
<dbReference type="OrthoDB" id="248356at2"/>
<feature type="transmembrane region" description="Helical" evidence="1">
    <location>
        <begin position="266"/>
        <end position="287"/>
    </location>
</feature>
<dbReference type="InterPro" id="IPR009978">
    <property type="entry name" value="Na_H_antiport_3"/>
</dbReference>
<feature type="transmembrane region" description="Helical" evidence="1">
    <location>
        <begin position="423"/>
        <end position="444"/>
    </location>
</feature>
<feature type="transmembrane region" description="Helical" evidence="1">
    <location>
        <begin position="33"/>
        <end position="52"/>
    </location>
</feature>
<reference evidence="2 3" key="2">
    <citation type="submission" date="2018-03" db="EMBL/GenBank/DDBJ databases">
        <authorList>
            <person name="Keele B.F."/>
        </authorList>
    </citation>
    <scope>NUCLEOTIDE SEQUENCE [LARGE SCALE GENOMIC DNA]</scope>
    <source>
        <strain evidence="2 3">D13</strain>
    </source>
</reference>
<reference evidence="2 3" key="1">
    <citation type="submission" date="2018-03" db="EMBL/GenBank/DDBJ databases">
        <title>Ahniella affigens gen. nov., sp. nov., a gammaproteobacterium isolated from sandy soil near a stream.</title>
        <authorList>
            <person name="Ko Y."/>
            <person name="Kim J.-H."/>
        </authorList>
    </citation>
    <scope>NUCLEOTIDE SEQUENCE [LARGE SCALE GENOMIC DNA]</scope>
    <source>
        <strain evidence="2 3">D13</strain>
    </source>
</reference>
<feature type="transmembrane region" description="Helical" evidence="1">
    <location>
        <begin position="385"/>
        <end position="403"/>
    </location>
</feature>
<feature type="transmembrane region" description="Helical" evidence="1">
    <location>
        <begin position="293"/>
        <end position="309"/>
    </location>
</feature>
<feature type="transmembrane region" description="Helical" evidence="1">
    <location>
        <begin position="144"/>
        <end position="174"/>
    </location>
</feature>
<sequence>MTDVPRTSRALFFAESPYFVAKGLSVIPHTMELIGTSLFALAVVHTFSTKYFDHLSHVRPTHAGVFHLLGEVEIVFGIWAMILFAFFVGLQGKPAALLYVEGLNFTEPLFVFAIMVVAASRAVLQCSRFLVEAISRLLPIHPQVAYFVTTISLVPLLGSFITEPAAMTLAALILRDRFYGRNVPERFKYAALGVLFVNVSIGGVLTPYAAPPVLMVAATWGWDVTFMMTHFGWRAVVAVLVNAIAITVLFRSVLRQQELPEQPGPTITLPWPLLVLHLGLLTGVVIFAHDPPVFLGFLLLYLGVAEAYPQHQDKLLLREALLVAFFLAGLVVLGGLQRWWLQPLLTSMSETQVYFGATALTAITDNAALTYLGSLVDGLSEEFKYALVAGAVTGGGLTVIANAPNPAGFSILRSRFEEGSISALGLLKAALAPTLVAVICFWFLP</sequence>
<accession>A0A2P1PVZ7</accession>
<evidence type="ECO:0000313" key="2">
    <source>
        <dbReference type="EMBL" id="AVP99028.1"/>
    </source>
</evidence>
<protein>
    <recommendedName>
        <fullName evidence="4">Na+/H+ antiporter</fullName>
    </recommendedName>
</protein>
<feature type="transmembrane region" description="Helical" evidence="1">
    <location>
        <begin position="186"/>
        <end position="211"/>
    </location>
</feature>
<keyword evidence="3" id="KW-1185">Reference proteome</keyword>
<keyword evidence="1" id="KW-0812">Transmembrane</keyword>
<organism evidence="2 3">
    <name type="scientific">Ahniella affigens</name>
    <dbReference type="NCBI Taxonomy" id="2021234"/>
    <lineage>
        <taxon>Bacteria</taxon>
        <taxon>Pseudomonadati</taxon>
        <taxon>Pseudomonadota</taxon>
        <taxon>Gammaproteobacteria</taxon>
        <taxon>Lysobacterales</taxon>
        <taxon>Rhodanobacteraceae</taxon>
        <taxon>Ahniella</taxon>
    </lineage>
</organism>
<gene>
    <name evidence="2" type="ORF">C7S18_18415</name>
</gene>